<dbReference type="FunFam" id="3.40.50.300:FF:000326">
    <property type="entry name" value="P-loop containing nucleoside triphosphate hydrolase"/>
    <property type="match status" value="1"/>
</dbReference>
<protein>
    <submittedName>
        <fullName evidence="7">F1E22.16</fullName>
    </submittedName>
</protein>
<dbReference type="PANTHER" id="PTHR10887:SF515">
    <property type="entry name" value="P-LOOP CONTAINING NUCLEOSIDE TRIPHOSPHATE HYDROLASES SUPERFAMILY PROTEIN"/>
    <property type="match status" value="1"/>
</dbReference>
<dbReference type="InterPro" id="IPR045055">
    <property type="entry name" value="DNA2/NAM7-like"/>
</dbReference>
<evidence type="ECO:0000313" key="7">
    <source>
        <dbReference type="EMBL" id="AAF23836.1"/>
    </source>
</evidence>
<feature type="domain" description="DNA2/NAM7 helicase helicase" evidence="5">
    <location>
        <begin position="266"/>
        <end position="596"/>
    </location>
</feature>
<dbReference type="EMBL" id="AC007234">
    <property type="protein sequence ID" value="AAF23836.1"/>
    <property type="molecule type" value="Genomic_DNA"/>
</dbReference>
<reference evidence="7" key="1">
    <citation type="submission" date="1999-04" db="EMBL/GenBank/DDBJ databases">
        <title>Genomic sequence for Arabidopsis thaliana BAC F1E22.</title>
        <authorList>
            <person name="Chao Q."/>
            <person name="Shinn P."/>
            <person name="Dunn P."/>
            <person name="Buehler E."/>
            <person name="Kahn S."/>
            <person name="Kim C."/>
            <person name="Walker M."/>
            <person name="Williams S."/>
            <person name="Altafi H."/>
            <person name="Araujo R."/>
            <person name="Conn L."/>
            <person name="Conway A.B."/>
            <person name="Gonzalez A."/>
            <person name="Hansen N.F."/>
            <person name="Huizar L."/>
            <person name="Kremenetskaia I."/>
            <person name="Lenz C."/>
            <person name="Li J."/>
            <person name="Liu S."/>
            <person name="Luros S."/>
            <person name="Rowley D."/>
            <person name="Schwartz J."/>
            <person name="Toriumi M."/>
            <person name="Vysotskaia V."/>
            <person name="Yu G."/>
            <person name="Davis R.W."/>
            <person name="Federspiel N.A."/>
            <person name="Theologis A."/>
            <person name="Ecker J.R."/>
        </authorList>
    </citation>
    <scope>NUCLEOTIDE SEQUENCE</scope>
</reference>
<keyword evidence="3" id="KW-0347">Helicase</keyword>
<dbReference type="Pfam" id="PF13087">
    <property type="entry name" value="AAA_12"/>
    <property type="match status" value="1"/>
</dbReference>
<evidence type="ECO:0000256" key="1">
    <source>
        <dbReference type="ARBA" id="ARBA00022741"/>
    </source>
</evidence>
<dbReference type="PIR" id="C96682">
    <property type="entry name" value="C96682"/>
</dbReference>
<dbReference type="Pfam" id="PF13086">
    <property type="entry name" value="AAA_11"/>
    <property type="match status" value="1"/>
</dbReference>
<evidence type="ECO:0000259" key="5">
    <source>
        <dbReference type="Pfam" id="PF13086"/>
    </source>
</evidence>
<sequence length="1075" mass="123109">MEHLWVAKETKKKEKIIKGRDLVDVVFSWSLRDVLNSNLYRGQVGKIPNTFTSTKEYFESFVKPIIEETHADLLSSMGTIRRAQAFKFWEIKPGKDFKPPRDLYYEVTLQMTNEYMTKGGQNLLEVNDLIAVTDKRPIRIDDLRFSHEPYLLALVCGVNENNPHLITILASKPIIFDDDDDIKTSSKRGKGERKSLSFFGVNLINMMTNIRIWTALHPNPEGGNLKLISRVLQSNNEVDGGSCVSCKENSESVVSDYSARMLRSFKLNSSQEDAILRCLEAKSCNHSNNIKLIWGPPGTGKTKTTSVLLLNFLKMRCRTLTCAPTNIAVLEVCSRLVKLVSESLRFDGYGLGDIVLFGNKERMKIDDREDLFDVFLEYRVDELYRCFMALTGWRANVNRMICLLSDPKHEFRQFKSVNTTLLSFKDFVEERLSRLRYDLHHQFTTLCLHLPTSLLSFRVAEKMNQTNNLLRNIAASDVMRDGYGRMKYKLKDTGDENDSRTQDCLEMLTSISMSIKLPDFISKFELQKLCLDNAYLLFCTASSSARLHMSSPIQLLVIDEAAQLKECESAIPLQLRGLQHAILIGDEKQLPAMIKSNVGSLILTNYTHIHSLLFAYLISYVQIASEADLGRSLFERLVLLGHNKQLLNMQYRMHPSISIFPNREFYDMKILDAPSVRLRSYEKKFLPEKMYGPYSFINIAYGREQFGEGYSSKNLVEVSVVAEIVSKLYSVSRKTGRTISVGVISPYKAQVFAIQERIGEKYNTEGTFTVSVRSVDGFQGGEEDIIIISTVRSNGNGAIGFLSNQQRTNVALTRARYCLWILGNEATLTNNRSVWRQLVDDAKARNCFHNAEEDESLAQCIERSTTALDDLNKLQNKKLISFENSIWKVWLSYEFLKSLETIVDSEINKRVMSFLEKLSNGKELHQEVEFESENLLRQHEFDDGLSLIWAIDIFKNNNQHVQVLKIWQVLPSTDVSRVTEHLEKHYRRYTKGKISRCRYICSQGDLVVPMQWPVDSNSCSKKDIVSDVSRSFALLSVVEEETVSPKPIKKQVKLKKLWKIRRKVQLSTSNPKDPK</sequence>
<dbReference type="SUPFAM" id="SSF52540">
    <property type="entry name" value="P-loop containing nucleoside triphosphate hydrolases"/>
    <property type="match status" value="1"/>
</dbReference>
<keyword evidence="1" id="KW-0547">Nucleotide-binding</keyword>
<dbReference type="InterPro" id="IPR027417">
    <property type="entry name" value="P-loop_NTPase"/>
</dbReference>
<name>Q9SHX6_ARATH</name>
<evidence type="ECO:0000256" key="3">
    <source>
        <dbReference type="ARBA" id="ARBA00022806"/>
    </source>
</evidence>
<reference evidence="7" key="4">
    <citation type="submission" date="2000-10" db="EMBL/GenBank/DDBJ databases">
        <authorList>
            <person name="Chao Q."/>
            <person name="Brooks S."/>
            <person name="Buehler E."/>
            <person name="Johnson-Hopson C."/>
            <person name="Khan S."/>
            <person name="Kim C."/>
            <person name="Shinn P."/>
            <person name="Altafi H."/>
            <person name="Bei B."/>
            <person name="Chin C."/>
            <person name="Chiou J."/>
            <person name="Choi E."/>
            <person name="Conn L."/>
            <person name="Conway A."/>
            <person name="Gonzalez A."/>
            <person name="Hansen N."/>
            <person name="Howing B."/>
            <person name="Koo T."/>
            <person name="Lam B."/>
            <person name="Lee J."/>
            <person name="Lenz C."/>
            <person name="Li J."/>
            <person name="Liu A."/>
            <person name="Liu J."/>
            <person name="Liu S."/>
            <person name="Mukharsky N."/>
            <person name="Nguyen M."/>
            <person name="Palm C."/>
            <person name="Pham P."/>
            <person name="Sakano H."/>
            <person name="Schwartz J."/>
            <person name="Southwick A."/>
            <person name="Thaveri A."/>
            <person name="Toriumi M."/>
            <person name="Vaysberg M."/>
            <person name="Yu G."/>
            <person name="Davis R."/>
            <person name="Federspiel N."/>
            <person name="Theologis A."/>
            <person name="Ecker J."/>
        </authorList>
    </citation>
    <scope>NUCLEOTIDE SEQUENCE</scope>
</reference>
<dbReference type="ExpressionAtlas" id="Q9SHX6">
    <property type="expression patterns" value="baseline and differential"/>
</dbReference>
<dbReference type="InterPro" id="IPR047187">
    <property type="entry name" value="SF1_C_Upf1"/>
</dbReference>
<dbReference type="GO" id="GO:0004386">
    <property type="term" value="F:helicase activity"/>
    <property type="evidence" value="ECO:0007669"/>
    <property type="project" value="UniProtKB-KW"/>
</dbReference>
<proteinExistence type="predicted"/>
<dbReference type="GO" id="GO:0016787">
    <property type="term" value="F:hydrolase activity"/>
    <property type="evidence" value="ECO:0007669"/>
    <property type="project" value="UniProtKB-KW"/>
</dbReference>
<dbReference type="CDD" id="cd18808">
    <property type="entry name" value="SF1_C_Upf1"/>
    <property type="match status" value="1"/>
</dbReference>
<dbReference type="AlphaFoldDB" id="Q9SHX6"/>
<dbReference type="Gene3D" id="3.40.50.300">
    <property type="entry name" value="P-loop containing nucleotide triphosphate hydrolases"/>
    <property type="match status" value="2"/>
</dbReference>
<organism evidence="7">
    <name type="scientific">Arabidopsis thaliana</name>
    <name type="common">Mouse-ear cress</name>
    <dbReference type="NCBI Taxonomy" id="3702"/>
    <lineage>
        <taxon>Eukaryota</taxon>
        <taxon>Viridiplantae</taxon>
        <taxon>Streptophyta</taxon>
        <taxon>Embryophyta</taxon>
        <taxon>Tracheophyta</taxon>
        <taxon>Spermatophyta</taxon>
        <taxon>Magnoliopsida</taxon>
        <taxon>eudicotyledons</taxon>
        <taxon>Gunneridae</taxon>
        <taxon>Pentapetalae</taxon>
        <taxon>rosids</taxon>
        <taxon>malvids</taxon>
        <taxon>Brassicales</taxon>
        <taxon>Brassicaceae</taxon>
        <taxon>Camelineae</taxon>
        <taxon>Arabidopsis</taxon>
    </lineage>
</organism>
<keyword evidence="4" id="KW-0067">ATP-binding</keyword>
<evidence type="ECO:0000256" key="4">
    <source>
        <dbReference type="ARBA" id="ARBA00022840"/>
    </source>
</evidence>
<evidence type="ECO:0000259" key="6">
    <source>
        <dbReference type="Pfam" id="PF13087"/>
    </source>
</evidence>
<dbReference type="InterPro" id="IPR041677">
    <property type="entry name" value="DNA2/NAM7_AAA_11"/>
</dbReference>
<reference evidence="7" key="3">
    <citation type="submission" date="2000-06" db="EMBL/GenBank/DDBJ databases">
        <authorList>
            <person name="Cheuk R."/>
            <person name="Shinn P."/>
            <person name="Brooks S."/>
            <person name="Buehler E."/>
            <person name="Chao Q."/>
            <person name="Johnson-Hopson C."/>
            <person name="Khan S."/>
            <person name="Kim C."/>
            <person name="Altafi H."/>
            <person name="Bei B."/>
            <person name="Chin C."/>
            <person name="Chiou J."/>
            <person name="Choi E."/>
            <person name="Conn L."/>
            <person name="Conway A."/>
            <person name="Gonzalez A."/>
            <person name="Hansen N."/>
            <person name="Howing B."/>
            <person name="Koo T."/>
            <person name="Lam B."/>
            <person name="Lee J."/>
            <person name="Lenz C."/>
            <person name="Li J."/>
            <person name="Liu A."/>
            <person name="Liu J."/>
            <person name="Liu S."/>
            <person name="Mukharsky N."/>
            <person name="Nguyen M."/>
            <person name="Palm C."/>
            <person name="Pham P."/>
            <person name="Sakano H."/>
            <person name="Schwartz J."/>
            <person name="Southwick A."/>
            <person name="Thaveri A."/>
            <person name="Toriumi M."/>
            <person name="Vaysberg M."/>
            <person name="Yu G."/>
            <person name="Davis R."/>
            <person name="Federspiel N."/>
            <person name="Theologis A."/>
            <person name="Ecker J."/>
        </authorList>
    </citation>
    <scope>NUCLEOTIDE SEQUENCE</scope>
</reference>
<accession>Q9SHX6</accession>
<reference key="2">
    <citation type="journal article" date="2000" name="Nature">
        <title>Sequence and analysis of chromosome 1 of the plant Arabidopsis thaliana.</title>
        <authorList>
            <person name="Theologis A."/>
            <person name="Ecker J.R."/>
            <person name="Palm C.J."/>
            <person name="Federspiel N.A."/>
            <person name="Kaul S."/>
            <person name="White O."/>
            <person name="Alonso J."/>
            <person name="Altafi H."/>
            <person name="Araujo R."/>
            <person name="Bowman C.L."/>
            <person name="Brooks S.Y."/>
            <person name="Buehler E."/>
            <person name="Chan A."/>
            <person name="Chao Q."/>
            <person name="Chen H."/>
            <person name="Cheuk R.F."/>
            <person name="Chin C.W."/>
            <person name="Chung M.K."/>
            <person name="Conn L."/>
            <person name="Conway A.B."/>
            <person name="Conway A.R."/>
            <person name="Creasy T.H."/>
            <person name="Dewar K."/>
            <person name="Dunn P."/>
            <person name="Etgu P."/>
            <person name="Feldblyum T.V."/>
            <person name="Feng J."/>
            <person name="Fong B."/>
            <person name="Fujii C.Y."/>
            <person name="Gill J.E."/>
            <person name="Goldsmith A.D."/>
            <person name="Haas B."/>
            <person name="Hansen N.F."/>
            <person name="Hughes B."/>
            <person name="Huizar L."/>
            <person name="Hunter J.L."/>
            <person name="Jenkins J."/>
            <person name="Johnson-Hopson C."/>
            <person name="Khan S."/>
            <person name="Khaykin E."/>
            <person name="Kim C.J."/>
            <person name="Koo H.L."/>
            <person name="Kremenetskaia I."/>
            <person name="Kurtz D.B."/>
            <person name="Kwan A."/>
            <person name="Lam B."/>
            <person name="Langin-Hooper S."/>
            <person name="Lee A."/>
            <person name="Lee J.M."/>
            <person name="Lenz C.A."/>
            <person name="Li J.H."/>
            <person name="Li Y."/>
            <person name="Lin X."/>
            <person name="Liu S.X."/>
            <person name="Liu Z.A."/>
            <person name="Luros J.S."/>
            <person name="Maiti R."/>
            <person name="Marziali A."/>
            <person name="Militscher J."/>
            <person name="Miranda M."/>
            <person name="Nguyen M."/>
            <person name="Nierman W.C."/>
            <person name="Osborne B.I."/>
            <person name="Pai G."/>
            <person name="Peterson J."/>
            <person name="Pham P.K."/>
            <person name="Rizzo M."/>
            <person name="Rooney T."/>
            <person name="Rowley D."/>
            <person name="Sakano H."/>
            <person name="Salzberg S.L."/>
            <person name="Schwartz J.R."/>
            <person name="Shinn P."/>
            <person name="Southwick A.M."/>
            <person name="Sun H."/>
            <person name="Tallon L.J."/>
            <person name="Tambunga G."/>
            <person name="Toriumi M.J."/>
            <person name="Town C.D."/>
            <person name="Utterback T."/>
            <person name="Van Aken S."/>
            <person name="Vaysberg M."/>
            <person name="Vysotskaia V.S."/>
            <person name="Walker M."/>
            <person name="Wu D."/>
            <person name="Yu G."/>
            <person name="Fraser C.M."/>
            <person name="Venter J.C."/>
            <person name="Davis R.W."/>
        </authorList>
    </citation>
    <scope>NUCLEOTIDE SEQUENCE [LARGE SCALE GENOMIC DNA]</scope>
    <source>
        <strain>cv. Columbia</strain>
    </source>
</reference>
<dbReference type="GO" id="GO:0005524">
    <property type="term" value="F:ATP binding"/>
    <property type="evidence" value="ECO:0007669"/>
    <property type="project" value="UniProtKB-KW"/>
</dbReference>
<dbReference type="PhylomeDB" id="Q9SHX6"/>
<dbReference type="InterPro" id="IPR041679">
    <property type="entry name" value="DNA2/NAM7-like_C"/>
</dbReference>
<evidence type="ECO:0000256" key="2">
    <source>
        <dbReference type="ARBA" id="ARBA00022801"/>
    </source>
</evidence>
<dbReference type="GO" id="GO:0005694">
    <property type="term" value="C:chromosome"/>
    <property type="evidence" value="ECO:0007669"/>
    <property type="project" value="UniProtKB-ARBA"/>
</dbReference>
<keyword evidence="2" id="KW-0378">Hydrolase</keyword>
<feature type="domain" description="DNA2/NAM7 helicase-like C-terminal" evidence="6">
    <location>
        <begin position="629"/>
        <end position="825"/>
    </location>
</feature>
<dbReference type="PANTHER" id="PTHR10887">
    <property type="entry name" value="DNA2/NAM7 HELICASE FAMILY"/>
    <property type="match status" value="1"/>
</dbReference>